<dbReference type="Pfam" id="PF03169">
    <property type="entry name" value="OPT"/>
    <property type="match status" value="1"/>
</dbReference>
<sequence length="224" mass="24931">MAQAVTFLQDFKLGHYMKIPPRTMFIYGTSQLFISLQTRCFLYCMAVVGTLISGLVYLSTAWWLIETIPNICYMGPRRIFGNLGTYQAINWFFLGGAIAPIIVWLATKAFPNQKWIRLINMPVLIGATGPMPPASAVNYTSWILVGFLSGFGVYRYKPDWWRHHNYVLSGALDAGLAFMAVLIYFCLGMEEVSLNLWGNNLDGCPFASCPTAKGVAAGYGCSVF</sequence>
<name>A0AAW0JH28_QUESU</name>
<evidence type="ECO:0000313" key="11">
    <source>
        <dbReference type="Proteomes" id="UP000237347"/>
    </source>
</evidence>
<evidence type="ECO:0000256" key="6">
    <source>
        <dbReference type="ARBA" id="ARBA00022927"/>
    </source>
</evidence>
<feature type="transmembrane region" description="Helical" evidence="9">
    <location>
        <begin position="85"/>
        <end position="107"/>
    </location>
</feature>
<dbReference type="AlphaFoldDB" id="A0AAW0JH28"/>
<dbReference type="Proteomes" id="UP000237347">
    <property type="component" value="Unassembled WGS sequence"/>
</dbReference>
<dbReference type="GO" id="GO:0035673">
    <property type="term" value="F:oligopeptide transmembrane transporter activity"/>
    <property type="evidence" value="ECO:0007669"/>
    <property type="project" value="InterPro"/>
</dbReference>
<keyword evidence="7 9" id="KW-1133">Transmembrane helix</keyword>
<reference evidence="10 11" key="1">
    <citation type="journal article" date="2018" name="Sci. Data">
        <title>The draft genome sequence of cork oak.</title>
        <authorList>
            <person name="Ramos A.M."/>
            <person name="Usie A."/>
            <person name="Barbosa P."/>
            <person name="Barros P.M."/>
            <person name="Capote T."/>
            <person name="Chaves I."/>
            <person name="Simoes F."/>
            <person name="Abreu I."/>
            <person name="Carrasquinho I."/>
            <person name="Faro C."/>
            <person name="Guimaraes J.B."/>
            <person name="Mendonca D."/>
            <person name="Nobrega F."/>
            <person name="Rodrigues L."/>
            <person name="Saibo N.J.M."/>
            <person name="Varela M.C."/>
            <person name="Egas C."/>
            <person name="Matos J."/>
            <person name="Miguel C.M."/>
            <person name="Oliveira M.M."/>
            <person name="Ricardo C.P."/>
            <person name="Goncalves S."/>
        </authorList>
    </citation>
    <scope>NUCLEOTIDE SEQUENCE [LARGE SCALE GENOMIC DNA]</scope>
    <source>
        <strain evidence="11">cv. HL8</strain>
    </source>
</reference>
<evidence type="ECO:0000256" key="7">
    <source>
        <dbReference type="ARBA" id="ARBA00022989"/>
    </source>
</evidence>
<comment type="caution">
    <text evidence="10">The sequence shown here is derived from an EMBL/GenBank/DDBJ whole genome shotgun (WGS) entry which is preliminary data.</text>
</comment>
<organism evidence="10 11">
    <name type="scientific">Quercus suber</name>
    <name type="common">Cork oak</name>
    <dbReference type="NCBI Taxonomy" id="58331"/>
    <lineage>
        <taxon>Eukaryota</taxon>
        <taxon>Viridiplantae</taxon>
        <taxon>Streptophyta</taxon>
        <taxon>Embryophyta</taxon>
        <taxon>Tracheophyta</taxon>
        <taxon>Spermatophyta</taxon>
        <taxon>Magnoliopsida</taxon>
        <taxon>eudicotyledons</taxon>
        <taxon>Gunneridae</taxon>
        <taxon>Pentapetalae</taxon>
        <taxon>rosids</taxon>
        <taxon>fabids</taxon>
        <taxon>Fagales</taxon>
        <taxon>Fagaceae</taxon>
        <taxon>Quercus</taxon>
    </lineage>
</organism>
<evidence type="ECO:0000256" key="8">
    <source>
        <dbReference type="ARBA" id="ARBA00023136"/>
    </source>
</evidence>
<dbReference type="GO" id="GO:0016020">
    <property type="term" value="C:membrane"/>
    <property type="evidence" value="ECO:0007669"/>
    <property type="project" value="UniProtKB-SubCell"/>
</dbReference>
<keyword evidence="6" id="KW-0653">Protein transport</keyword>
<feature type="transmembrane region" description="Helical" evidence="9">
    <location>
        <begin position="40"/>
        <end position="65"/>
    </location>
</feature>
<keyword evidence="8 9" id="KW-0472">Membrane</keyword>
<evidence type="ECO:0000313" key="10">
    <source>
        <dbReference type="EMBL" id="KAK7826115.1"/>
    </source>
</evidence>
<proteinExistence type="inferred from homology"/>
<keyword evidence="4 9" id="KW-0812">Transmembrane</keyword>
<comment type="subcellular location">
    <subcellularLocation>
        <location evidence="1">Membrane</location>
        <topology evidence="1">Multi-pass membrane protein</topology>
    </subcellularLocation>
</comment>
<evidence type="ECO:0000256" key="1">
    <source>
        <dbReference type="ARBA" id="ARBA00004141"/>
    </source>
</evidence>
<dbReference type="InterPro" id="IPR004813">
    <property type="entry name" value="OPT"/>
</dbReference>
<accession>A0AAW0JH28</accession>
<dbReference type="EMBL" id="PKMF04000556">
    <property type="protein sequence ID" value="KAK7826115.1"/>
    <property type="molecule type" value="Genomic_DNA"/>
</dbReference>
<evidence type="ECO:0000256" key="9">
    <source>
        <dbReference type="SAM" id="Phobius"/>
    </source>
</evidence>
<evidence type="ECO:0000256" key="5">
    <source>
        <dbReference type="ARBA" id="ARBA00022856"/>
    </source>
</evidence>
<keyword evidence="3" id="KW-0813">Transport</keyword>
<dbReference type="InterPro" id="IPR004648">
    <property type="entry name" value="Oligpept_transpt"/>
</dbReference>
<dbReference type="GO" id="GO:0015031">
    <property type="term" value="P:protein transport"/>
    <property type="evidence" value="ECO:0007669"/>
    <property type="project" value="UniProtKB-KW"/>
</dbReference>
<evidence type="ECO:0000256" key="3">
    <source>
        <dbReference type="ARBA" id="ARBA00022448"/>
    </source>
</evidence>
<feature type="transmembrane region" description="Helical" evidence="9">
    <location>
        <begin position="166"/>
        <end position="187"/>
    </location>
</feature>
<keyword evidence="5" id="KW-0571">Peptide transport</keyword>
<dbReference type="PANTHER" id="PTHR22601">
    <property type="entry name" value="ISP4 LIKE PROTEIN"/>
    <property type="match status" value="1"/>
</dbReference>
<keyword evidence="11" id="KW-1185">Reference proteome</keyword>
<feature type="transmembrane region" description="Helical" evidence="9">
    <location>
        <begin position="136"/>
        <end position="154"/>
    </location>
</feature>
<dbReference type="NCBIfam" id="TIGR00728">
    <property type="entry name" value="OPT_sfam"/>
    <property type="match status" value="1"/>
</dbReference>
<gene>
    <name evidence="10" type="primary">OPT7_8</name>
    <name evidence="10" type="ORF">CFP56_032485</name>
</gene>
<comment type="similarity">
    <text evidence="2">Belongs to the oligopeptide OPT transporter (TC 2.A.67.1) family.</text>
</comment>
<evidence type="ECO:0000256" key="4">
    <source>
        <dbReference type="ARBA" id="ARBA00022692"/>
    </source>
</evidence>
<evidence type="ECO:0000256" key="2">
    <source>
        <dbReference type="ARBA" id="ARBA00005484"/>
    </source>
</evidence>
<protein>
    <submittedName>
        <fullName evidence="10">Oligopeptide transporter 7</fullName>
    </submittedName>
</protein>